<evidence type="ECO:0000313" key="5">
    <source>
        <dbReference type="Proteomes" id="UP001500301"/>
    </source>
</evidence>
<gene>
    <name evidence="4" type="ORF">GCM10022263_24880</name>
</gene>
<evidence type="ECO:0000256" key="1">
    <source>
        <dbReference type="ARBA" id="ARBA00022729"/>
    </source>
</evidence>
<protein>
    <submittedName>
        <fullName evidence="4">Branched-chain amino acid ABC transporter substrate-binding protein</fullName>
    </submittedName>
</protein>
<feature type="compositionally biased region" description="Polar residues" evidence="2">
    <location>
        <begin position="1"/>
        <end position="12"/>
    </location>
</feature>
<accession>A0ABP6VHQ6</accession>
<evidence type="ECO:0000259" key="3">
    <source>
        <dbReference type="Pfam" id="PF13458"/>
    </source>
</evidence>
<evidence type="ECO:0000256" key="2">
    <source>
        <dbReference type="SAM" id="MobiDB-lite"/>
    </source>
</evidence>
<proteinExistence type="predicted"/>
<sequence length="405" mass="42312">MVANTGTASRTTHPWRRQGRPRRLGTLLVATASVAVLASACATRESDGGVAADGDLAIAVGVPLSGPYARAGRETVNAVKIAVAEINKAGGLDGRKVKVVEGDDQGEPQTGQSVAQKFCDDDAVVAVIGHYNSGVTIPASDVYQRCGLAQVSPLSSNPDVTSRGLDNVFRVGARDDYMGPALATYLATETDYTEVGTIDDQSSYGVGLVDQFTAQAKSQGLDIVKSAAIKAGDKDFRAVLGTFPDDTQVIYFGGYPADAALLAQQAREVGLDVVLAGGDGLFDPDLLKGGDAVEGTLLTASAGNPTDEAQAFLDAYRAEYGQPSGYGLLEYNAARLVLQALGEVDDLSRDAVVDAISAVSYPPVEGGEPIEFDDNGDNTNAEVHIFTVRTGRFDEVAVLKPDDFR</sequence>
<organism evidence="4 5">
    <name type="scientific">Nocardioides daeguensis</name>
    <dbReference type="NCBI Taxonomy" id="908359"/>
    <lineage>
        <taxon>Bacteria</taxon>
        <taxon>Bacillati</taxon>
        <taxon>Actinomycetota</taxon>
        <taxon>Actinomycetes</taxon>
        <taxon>Propionibacteriales</taxon>
        <taxon>Nocardioidaceae</taxon>
        <taxon>Nocardioides</taxon>
    </lineage>
</organism>
<name>A0ABP6VHQ6_9ACTN</name>
<comment type="caution">
    <text evidence="4">The sequence shown here is derived from an EMBL/GenBank/DDBJ whole genome shotgun (WGS) entry which is preliminary data.</text>
</comment>
<dbReference type="Proteomes" id="UP001500301">
    <property type="component" value="Unassembled WGS sequence"/>
</dbReference>
<dbReference type="EMBL" id="BAABBB010000012">
    <property type="protein sequence ID" value="GAA3536090.1"/>
    <property type="molecule type" value="Genomic_DNA"/>
</dbReference>
<dbReference type="Pfam" id="PF13458">
    <property type="entry name" value="Peripla_BP_6"/>
    <property type="match status" value="1"/>
</dbReference>
<keyword evidence="1" id="KW-0732">Signal</keyword>
<keyword evidence="5" id="KW-1185">Reference proteome</keyword>
<dbReference type="PANTHER" id="PTHR47151:SF2">
    <property type="entry name" value="AMINO ACID BINDING PROTEIN"/>
    <property type="match status" value="1"/>
</dbReference>
<feature type="compositionally biased region" description="Basic residues" evidence="2">
    <location>
        <begin position="13"/>
        <end position="22"/>
    </location>
</feature>
<dbReference type="CDD" id="cd06342">
    <property type="entry name" value="PBP1_ABC_LIVBP-like"/>
    <property type="match status" value="1"/>
</dbReference>
<dbReference type="RefSeq" id="WP_218235780.1">
    <property type="nucleotide sequence ID" value="NZ_BAABBB010000012.1"/>
</dbReference>
<feature type="domain" description="Leucine-binding protein" evidence="3">
    <location>
        <begin position="58"/>
        <end position="389"/>
    </location>
</feature>
<reference evidence="5" key="1">
    <citation type="journal article" date="2019" name="Int. J. Syst. Evol. Microbiol.">
        <title>The Global Catalogue of Microorganisms (GCM) 10K type strain sequencing project: providing services to taxonomists for standard genome sequencing and annotation.</title>
        <authorList>
            <consortium name="The Broad Institute Genomics Platform"/>
            <consortium name="The Broad Institute Genome Sequencing Center for Infectious Disease"/>
            <person name="Wu L."/>
            <person name="Ma J."/>
        </authorList>
    </citation>
    <scope>NUCLEOTIDE SEQUENCE [LARGE SCALE GENOMIC DNA]</scope>
    <source>
        <strain evidence="5">JCM 17460</strain>
    </source>
</reference>
<feature type="region of interest" description="Disordered" evidence="2">
    <location>
        <begin position="1"/>
        <end position="22"/>
    </location>
</feature>
<evidence type="ECO:0000313" key="4">
    <source>
        <dbReference type="EMBL" id="GAA3536090.1"/>
    </source>
</evidence>
<dbReference type="InterPro" id="IPR028081">
    <property type="entry name" value="Leu-bd"/>
</dbReference>
<dbReference type="PANTHER" id="PTHR47151">
    <property type="entry name" value="LEU/ILE/VAL-BINDING ABC TRANSPORTER SUBUNIT"/>
    <property type="match status" value="1"/>
</dbReference>